<dbReference type="AlphaFoldDB" id="A0A816UT02"/>
<organism evidence="1">
    <name type="scientific">Brassica napus</name>
    <name type="common">Rape</name>
    <dbReference type="NCBI Taxonomy" id="3708"/>
    <lineage>
        <taxon>Eukaryota</taxon>
        <taxon>Viridiplantae</taxon>
        <taxon>Streptophyta</taxon>
        <taxon>Embryophyta</taxon>
        <taxon>Tracheophyta</taxon>
        <taxon>Spermatophyta</taxon>
        <taxon>Magnoliopsida</taxon>
        <taxon>eudicotyledons</taxon>
        <taxon>Gunneridae</taxon>
        <taxon>Pentapetalae</taxon>
        <taxon>rosids</taxon>
        <taxon>malvids</taxon>
        <taxon>Brassicales</taxon>
        <taxon>Brassicaceae</taxon>
        <taxon>Brassiceae</taxon>
        <taxon>Brassica</taxon>
    </lineage>
</organism>
<proteinExistence type="predicted"/>
<name>A0A816UT02_BRANA</name>
<accession>A0A816UT02</accession>
<protein>
    <submittedName>
        <fullName evidence="1">(rape) hypothetical protein</fullName>
    </submittedName>
</protein>
<gene>
    <name evidence="1" type="ORF">DARMORV10_C08P33800.1</name>
</gene>
<reference evidence="1" key="1">
    <citation type="submission" date="2021-01" db="EMBL/GenBank/DDBJ databases">
        <authorList>
            <consortium name="Genoscope - CEA"/>
            <person name="William W."/>
        </authorList>
    </citation>
    <scope>NUCLEOTIDE SEQUENCE</scope>
</reference>
<dbReference type="Proteomes" id="UP001295469">
    <property type="component" value="Chromosome C08"/>
</dbReference>
<dbReference type="Gramene" id="CDX71961">
    <property type="protein sequence ID" value="CDX71961"/>
    <property type="gene ID" value="GSBRNA2T00155723001"/>
</dbReference>
<dbReference type="EMBL" id="HG994372">
    <property type="protein sequence ID" value="CAF2112781.1"/>
    <property type="molecule type" value="Genomic_DNA"/>
</dbReference>
<sequence>MFLRLFFGILLAGIFSHTLRDTKVVIRWLCLSLLLMHLLTKQIFGLIRKLQDGAYQECSPLPNSMPKMVASW</sequence>
<evidence type="ECO:0000313" key="1">
    <source>
        <dbReference type="EMBL" id="CAF2112781.1"/>
    </source>
</evidence>